<accession>A0A0D3E9N5</accession>
<dbReference type="EnsemblPlants" id="Bo9g095840.1">
    <property type="protein sequence ID" value="Bo9g095840.1"/>
    <property type="gene ID" value="Bo9g095840"/>
</dbReference>
<name>A0A0D3E9N5_BRAOL</name>
<keyword evidence="2" id="KW-1185">Reference proteome</keyword>
<sequence length="626" mass="72558">MVANRVFTDVAVSSPLYRLFLNSIDILESSGFHRHVRRIYNDVQGSVSSLELRIRQGSGPVKLIDLPPLLVSWYGVPDVLSLEVSLIYSSLYCLAWAASPISNLFSGRSVTSSIESGEAFLRRVSEGSSYSTSSISFVCLCRRVFKLWLVLLKIEECESDLFDLLELVGLEALLVCGRLFSTGWVVLLCVKLQDVKLCYSLVCNRGFPEFLILSYEDSLERERPADVIMDRQLELQHEDELVAEEELVSEESLSRNKDKHTGLKLRLPPYHGKADPYVYVEWGEKIELVFKCQHYAERKKVQMATAEFCGYALSWWDQLKQQGSKTTSWFSEEDIKELSQVIIDVEKQLRKTNTTHPCLEAHKQERLTAVSDHKVEEPECAAQIQEDQTKIPTITSQKDDQQNKIKQVEKESAAATFGFVDFSSLDDKVLHISTQQKFHYETNWRMLLPTKSWIGVTLISSVLKNMKSRREGARKWIMTRPDELYGKLKGLIHEVLDREKAMGLDVAFIKHGLTLNNHGRPVTTLIDKEMDRMKLVRQEMEWEIQSDREMDWSNRHMRELSWKWKIENQSRKWNMMRTFIIQMSIRSSLVGPGTRWIEPKKELFEKGLYRPKKWKDKPAWFMIGPI</sequence>
<dbReference type="eggNOG" id="KOG0017">
    <property type="taxonomic scope" value="Eukaryota"/>
</dbReference>
<evidence type="ECO:0000313" key="1">
    <source>
        <dbReference type="EnsemblPlants" id="Bo9g095840.1"/>
    </source>
</evidence>
<protein>
    <recommendedName>
        <fullName evidence="3">Retrotransposon gag domain-containing protein</fullName>
    </recommendedName>
</protein>
<evidence type="ECO:0008006" key="3">
    <source>
        <dbReference type="Google" id="ProtNLM"/>
    </source>
</evidence>
<organism evidence="1 2">
    <name type="scientific">Brassica oleracea var. oleracea</name>
    <dbReference type="NCBI Taxonomy" id="109376"/>
    <lineage>
        <taxon>Eukaryota</taxon>
        <taxon>Viridiplantae</taxon>
        <taxon>Streptophyta</taxon>
        <taxon>Embryophyta</taxon>
        <taxon>Tracheophyta</taxon>
        <taxon>Spermatophyta</taxon>
        <taxon>Magnoliopsida</taxon>
        <taxon>eudicotyledons</taxon>
        <taxon>Gunneridae</taxon>
        <taxon>Pentapetalae</taxon>
        <taxon>rosids</taxon>
        <taxon>malvids</taxon>
        <taxon>Brassicales</taxon>
        <taxon>Brassicaceae</taxon>
        <taxon>Brassiceae</taxon>
        <taxon>Brassica</taxon>
    </lineage>
</organism>
<dbReference type="HOGENOM" id="CLU_437057_0_0_1"/>
<proteinExistence type="predicted"/>
<dbReference type="OMA" id="THPCLEA"/>
<reference evidence="1" key="2">
    <citation type="submission" date="2015-03" db="UniProtKB">
        <authorList>
            <consortium name="EnsemblPlants"/>
        </authorList>
    </citation>
    <scope>IDENTIFICATION</scope>
</reference>
<dbReference type="Gramene" id="Bo9g095840.1">
    <property type="protein sequence ID" value="Bo9g095840.1"/>
    <property type="gene ID" value="Bo9g095840"/>
</dbReference>
<reference evidence="1 2" key="1">
    <citation type="journal article" date="2014" name="Genome Biol.">
        <title>Transcriptome and methylome profiling reveals relics of genome dominance in the mesopolyploid Brassica oleracea.</title>
        <authorList>
            <person name="Parkin I.A."/>
            <person name="Koh C."/>
            <person name="Tang H."/>
            <person name="Robinson S.J."/>
            <person name="Kagale S."/>
            <person name="Clarke W.E."/>
            <person name="Town C.D."/>
            <person name="Nixon J."/>
            <person name="Krishnakumar V."/>
            <person name="Bidwell S.L."/>
            <person name="Denoeud F."/>
            <person name="Belcram H."/>
            <person name="Links M.G."/>
            <person name="Just J."/>
            <person name="Clarke C."/>
            <person name="Bender T."/>
            <person name="Huebert T."/>
            <person name="Mason A.S."/>
            <person name="Pires J.C."/>
            <person name="Barker G."/>
            <person name="Moore J."/>
            <person name="Walley P.G."/>
            <person name="Manoli S."/>
            <person name="Batley J."/>
            <person name="Edwards D."/>
            <person name="Nelson M.N."/>
            <person name="Wang X."/>
            <person name="Paterson A.H."/>
            <person name="King G."/>
            <person name="Bancroft I."/>
            <person name="Chalhoub B."/>
            <person name="Sharpe A.G."/>
        </authorList>
    </citation>
    <scope>NUCLEOTIDE SEQUENCE</scope>
    <source>
        <strain evidence="1 2">cv. TO1000</strain>
    </source>
</reference>
<evidence type="ECO:0000313" key="2">
    <source>
        <dbReference type="Proteomes" id="UP000032141"/>
    </source>
</evidence>
<dbReference type="Proteomes" id="UP000032141">
    <property type="component" value="Chromosome C9"/>
</dbReference>
<dbReference type="AlphaFoldDB" id="A0A0D3E9N5"/>